<evidence type="ECO:0000313" key="3">
    <source>
        <dbReference type="EMBL" id="KPL54045.1"/>
    </source>
</evidence>
<keyword evidence="4" id="KW-1185">Reference proteome</keyword>
<organism evidence="3 4">
    <name type="scientific">Prosthecodimorpha hirschii</name>
    <dbReference type="NCBI Taxonomy" id="665126"/>
    <lineage>
        <taxon>Bacteria</taxon>
        <taxon>Pseudomonadati</taxon>
        <taxon>Pseudomonadota</taxon>
        <taxon>Alphaproteobacteria</taxon>
        <taxon>Hyphomicrobiales</taxon>
        <taxon>Ancalomicrobiaceae</taxon>
        <taxon>Prosthecodimorpha</taxon>
    </lineage>
</organism>
<feature type="compositionally biased region" description="Basic and acidic residues" evidence="1">
    <location>
        <begin position="58"/>
        <end position="68"/>
    </location>
</feature>
<dbReference type="RefSeq" id="WP_054360210.1">
    <property type="nucleotide sequence ID" value="NZ_LJYW01000001.1"/>
</dbReference>
<sequence length="1093" mass="115548">MAGSDPEAEAGPEARRHPRVLTIDPGLPFLATLVDALFAGQIVPDFRFDPAGSPNPDGRSDPDARSDPDLGSDPLALADVTILVPTRRAARALRGVILDRLGGRAAILPRIAPLGDIDEDAGLIDAEGSAAFARDLEPEVDGLERLLGLTRLVVAWTETLARDLFNPVTDAAPTFPASPAEAAHLARALLTLMDQVETEGADWAKLASIVPEDHAAFWSLTLSFLSIVTEHWPAFLAERGLADPARQRNRAVRREAERLAAAPPKGPVIAAGSTGSIPATAALLATIASLPRGAVVLPGLDRGLDADSWNAIGGPDHGQPAYGHPQYGLKQLLDRGFRIDRSAVEPVGPAVPEALALRARVVAEALKPAGTTETWPGFRATVGGLAPLQAAFAGVGLMEARSEAEQALAIALALREVLETDGRTAALVTPDRTLARRVAAELGRWGLAVDDSAGVPLLETPPAVLARMVAEVACGGFEPVALVGLLQHPLAAFGMERAAARRAARALEIAALRGPRPGAGSEGLAAAFAERRHAYDTRTARDSSPQRRRLGTAGWQAGEDLIDRLAAALGPLERAAAAPGRVPLADLLGLHAAALRAVAADADGSDARLFEGEAGEALATALAGLIEAARADAFTISLRGSDYPAFFEALIGHQPVRRRAAGTGSRIAIWGPLEARLQSVDRLILAGLDEGTWPAVTRADAWLSRPMKRELGLEAPERRIGLAAHDFVEGVTAPEVILSRSARSGGAPTVPSRWLQRLLAVVGPDIAASLRARGAVHLDRARRLDRPAAAPAPAARPEPKPPVEARPNRLSVTEIETLIRDPYAIYARHVLRLQPMEELAEAPDGGDRGSIVHEVLHLFVAGRQAESPSEAQARFMRLADDALEAYAAFPEVLALWRPRLEKIGAWFIAQFERPRAGAIADSLLEQREALDLPVDGTPFTLVGRADRIDRFKDGGLGILDYKTGTVPSAAQVQSLLAPQLPLEAGMVRQGAFGADLAERPIAMLAYVKLSGTGAGGAVTDVTLPIRGGGPPPSADELAAMALDRLRRLVGHYRNPATGYPSRPRIQFQRDTDGPYDHLARVKEWAAGEGGESE</sequence>
<dbReference type="EMBL" id="LJYW01000001">
    <property type="protein sequence ID" value="KPL54045.1"/>
    <property type="molecule type" value="Genomic_DNA"/>
</dbReference>
<dbReference type="SUPFAM" id="SSF52540">
    <property type="entry name" value="P-loop containing nucleoside triphosphate hydrolases"/>
    <property type="match status" value="1"/>
</dbReference>
<reference evidence="3 4" key="1">
    <citation type="submission" date="2015-09" db="EMBL/GenBank/DDBJ databases">
        <authorList>
            <person name="Jackson K.R."/>
            <person name="Lunt B.L."/>
            <person name="Fisher J.N.B."/>
            <person name="Gardner A.V."/>
            <person name="Bailey M.E."/>
            <person name="Deus L.M."/>
            <person name="Earl A.S."/>
            <person name="Gibby P.D."/>
            <person name="Hartmann K.A."/>
            <person name="Liu J.E."/>
            <person name="Manci A.M."/>
            <person name="Nielsen D.A."/>
            <person name="Solomon M.B."/>
            <person name="Breakwell D.P."/>
            <person name="Burnett S.H."/>
            <person name="Grose J.H."/>
        </authorList>
    </citation>
    <scope>NUCLEOTIDE SEQUENCE [LARGE SCALE GENOMIC DNA]</scope>
    <source>
        <strain evidence="3 4">16</strain>
    </source>
</reference>
<dbReference type="STRING" id="665126.ABB55_19020"/>
<evidence type="ECO:0000256" key="1">
    <source>
        <dbReference type="SAM" id="MobiDB-lite"/>
    </source>
</evidence>
<protein>
    <recommendedName>
        <fullName evidence="2">PD-(D/E)XK endonuclease-like domain-containing protein</fullName>
    </recommendedName>
</protein>
<feature type="compositionally biased region" description="Basic and acidic residues" evidence="1">
    <location>
        <begin position="797"/>
        <end position="807"/>
    </location>
</feature>
<feature type="region of interest" description="Disordered" evidence="1">
    <location>
        <begin position="785"/>
        <end position="808"/>
    </location>
</feature>
<name>A0A0P6VS83_9HYPH</name>
<dbReference type="InterPro" id="IPR011604">
    <property type="entry name" value="PDDEXK-like_dom_sf"/>
</dbReference>
<dbReference type="InterPro" id="IPR027417">
    <property type="entry name" value="P-loop_NTPase"/>
</dbReference>
<gene>
    <name evidence="3" type="ORF">ABB55_19020</name>
</gene>
<dbReference type="InterPro" id="IPR014153">
    <property type="entry name" value="Ds_break_AddB"/>
</dbReference>
<accession>A0A0P6VS83</accession>
<proteinExistence type="predicted"/>
<feature type="region of interest" description="Disordered" evidence="1">
    <location>
        <begin position="48"/>
        <end position="72"/>
    </location>
</feature>
<dbReference type="Gene3D" id="3.90.320.10">
    <property type="match status" value="1"/>
</dbReference>
<evidence type="ECO:0000259" key="2">
    <source>
        <dbReference type="Pfam" id="PF12705"/>
    </source>
</evidence>
<dbReference type="Pfam" id="PF12705">
    <property type="entry name" value="PDDEXK_1"/>
    <property type="match status" value="1"/>
</dbReference>
<dbReference type="NCBIfam" id="TIGR02786">
    <property type="entry name" value="addB_alphas"/>
    <property type="match status" value="1"/>
</dbReference>
<dbReference type="AlphaFoldDB" id="A0A0P6VS83"/>
<evidence type="ECO:0000313" key="4">
    <source>
        <dbReference type="Proteomes" id="UP000048984"/>
    </source>
</evidence>
<feature type="domain" description="PD-(D/E)XK endonuclease-like" evidence="2">
    <location>
        <begin position="809"/>
        <end position="1021"/>
    </location>
</feature>
<dbReference type="InterPro" id="IPR038726">
    <property type="entry name" value="PDDEXK_AddAB-type"/>
</dbReference>
<comment type="caution">
    <text evidence="3">The sequence shown here is derived from an EMBL/GenBank/DDBJ whole genome shotgun (WGS) entry which is preliminary data.</text>
</comment>
<reference evidence="3 4" key="2">
    <citation type="submission" date="2015-10" db="EMBL/GenBank/DDBJ databases">
        <title>Draft Genome Sequence of Prosthecomicrobium hirschii ATCC 27832.</title>
        <authorList>
            <person name="Daniel J."/>
            <person name="Givan S.A."/>
            <person name="Brun Y.V."/>
            <person name="Brown P.J."/>
        </authorList>
    </citation>
    <scope>NUCLEOTIDE SEQUENCE [LARGE SCALE GENOMIC DNA]</scope>
    <source>
        <strain evidence="3 4">16</strain>
    </source>
</reference>
<dbReference type="Proteomes" id="UP000048984">
    <property type="component" value="Unassembled WGS sequence"/>
</dbReference>